<sequence>MIFHDNQGVFLMLDCIKDKVINVYVEAYLIVEFARDNYPVYENGGDGNLMDENVREGNLELAIHVDVSKIKGNMIDIVTSMVDLESREDPNYDPIKMKTLRGKEKSEMDKIA</sequence>
<proteinExistence type="predicted"/>
<organism evidence="1 2">
    <name type="scientific">Ricinus communis</name>
    <name type="common">Castor bean</name>
    <dbReference type="NCBI Taxonomy" id="3988"/>
    <lineage>
        <taxon>Eukaryota</taxon>
        <taxon>Viridiplantae</taxon>
        <taxon>Streptophyta</taxon>
        <taxon>Embryophyta</taxon>
        <taxon>Tracheophyta</taxon>
        <taxon>Spermatophyta</taxon>
        <taxon>Magnoliopsida</taxon>
        <taxon>eudicotyledons</taxon>
        <taxon>Gunneridae</taxon>
        <taxon>Pentapetalae</taxon>
        <taxon>rosids</taxon>
        <taxon>fabids</taxon>
        <taxon>Malpighiales</taxon>
        <taxon>Euphorbiaceae</taxon>
        <taxon>Acalyphoideae</taxon>
        <taxon>Acalypheae</taxon>
        <taxon>Ricinus</taxon>
    </lineage>
</organism>
<evidence type="ECO:0000313" key="2">
    <source>
        <dbReference type="Proteomes" id="UP000008311"/>
    </source>
</evidence>
<gene>
    <name evidence="1" type="ORF">RCOM_0626210</name>
</gene>
<protein>
    <submittedName>
        <fullName evidence="1">Uncharacterized protein</fullName>
    </submittedName>
</protein>
<evidence type="ECO:0000313" key="1">
    <source>
        <dbReference type="EMBL" id="EEF35594.1"/>
    </source>
</evidence>
<dbReference type="EMBL" id="EQ974016">
    <property type="protein sequence ID" value="EEF35594.1"/>
    <property type="molecule type" value="Genomic_DNA"/>
</dbReference>
<dbReference type="InParanoid" id="B9SLB9"/>
<dbReference type="Proteomes" id="UP000008311">
    <property type="component" value="Unassembled WGS sequence"/>
</dbReference>
<name>B9SLB9_RICCO</name>
<reference evidence="2" key="1">
    <citation type="journal article" date="2010" name="Nat. Biotechnol.">
        <title>Draft genome sequence of the oilseed species Ricinus communis.</title>
        <authorList>
            <person name="Chan A.P."/>
            <person name="Crabtree J."/>
            <person name="Zhao Q."/>
            <person name="Lorenzi H."/>
            <person name="Orvis J."/>
            <person name="Puiu D."/>
            <person name="Melake-Berhan A."/>
            <person name="Jones K.M."/>
            <person name="Redman J."/>
            <person name="Chen G."/>
            <person name="Cahoon E.B."/>
            <person name="Gedil M."/>
            <person name="Stanke M."/>
            <person name="Haas B.J."/>
            <person name="Wortman J.R."/>
            <person name="Fraser-Liggett C.M."/>
            <person name="Ravel J."/>
            <person name="Rabinowicz P.D."/>
        </authorList>
    </citation>
    <scope>NUCLEOTIDE SEQUENCE [LARGE SCALE GENOMIC DNA]</scope>
    <source>
        <strain evidence="2">cv. Hale</strain>
    </source>
</reference>
<keyword evidence="2" id="KW-1185">Reference proteome</keyword>
<accession>B9SLB9</accession>
<dbReference type="AlphaFoldDB" id="B9SLB9"/>